<protein>
    <recommendedName>
        <fullName evidence="2">GTP cyclohydrolase FolE2</fullName>
        <ecNumber evidence="2">3.5.4.16</ecNumber>
    </recommendedName>
</protein>
<sequence length="277" mass="31348">MSTLPKSVLPPPPTSIEDVQARADSRRIPINKVGIKDVYHPVRVKDRSSGEQHTIANFNMYVALPHNFKGTHMSRFVELLHGNEREISVESFRDILVQMTEKLNAQTGHIEMEFPFFVMKKAPVSGVESLMNYQASLIGELHNGKSELWLKVVVAATSLCPCSKDISKYGAHNQRSHITIKAKVDGHMFLEELIDIAEAEASCEVFGILKRADEKFVTERAYENPKFVEDIVRDVAVRMNNEERVRAYVVEAENFESIHNHSAYALIEKDKDEVVGL</sequence>
<dbReference type="HAMAP" id="MF_01527_B">
    <property type="entry name" value="GTP_cyclohydrol_B"/>
    <property type="match status" value="1"/>
</dbReference>
<keyword evidence="4" id="KW-1185">Reference proteome</keyword>
<keyword evidence="1 2" id="KW-0378">Hydrolase</keyword>
<evidence type="ECO:0000313" key="3">
    <source>
        <dbReference type="EMBL" id="MBM0107029.1"/>
    </source>
</evidence>
<evidence type="ECO:0000256" key="1">
    <source>
        <dbReference type="ARBA" id="ARBA00022801"/>
    </source>
</evidence>
<dbReference type="Pfam" id="PF02649">
    <property type="entry name" value="GCHY-1"/>
    <property type="match status" value="1"/>
</dbReference>
<dbReference type="RefSeq" id="WP_203169137.1">
    <property type="nucleotide sequence ID" value="NZ_JAEVLS010000004.1"/>
</dbReference>
<dbReference type="NCBIfam" id="NF010200">
    <property type="entry name" value="PRK13674.1-1"/>
    <property type="match status" value="1"/>
</dbReference>
<evidence type="ECO:0000313" key="4">
    <source>
        <dbReference type="Proteomes" id="UP000661077"/>
    </source>
</evidence>
<comment type="function">
    <text evidence="2">Converts GTP to 7,8-dihydroneopterin triphosphate.</text>
</comment>
<dbReference type="InterPro" id="IPR003801">
    <property type="entry name" value="GTP_cyclohydrolase_FolE2/MptA"/>
</dbReference>
<gene>
    <name evidence="2" type="primary">folE2</name>
    <name evidence="3" type="ORF">JM946_20010</name>
</gene>
<accession>A0ABS1X1D1</accession>
<dbReference type="PANTHER" id="PTHR36445">
    <property type="entry name" value="GTP CYCLOHYDROLASE MPTA"/>
    <property type="match status" value="1"/>
</dbReference>
<dbReference type="InterPro" id="IPR022838">
    <property type="entry name" value="GTP_cyclohydrolase_FolE2"/>
</dbReference>
<reference evidence="3 4" key="1">
    <citation type="journal article" date="2021" name="Int. J. Syst. Evol. Microbiol.">
        <title>Steroidobacter gossypii sp. nov., isolated from soil of cotton cropping field.</title>
        <authorList>
            <person name="Huang R."/>
            <person name="Yang S."/>
            <person name="Zhen C."/>
            <person name="Liu W."/>
        </authorList>
    </citation>
    <scope>NUCLEOTIDE SEQUENCE [LARGE SCALE GENOMIC DNA]</scope>
    <source>
        <strain evidence="3 4">S1-65</strain>
    </source>
</reference>
<comment type="pathway">
    <text evidence="2">Cofactor biosynthesis; 7,8-dihydroneopterin triphosphate biosynthesis; 7,8-dihydroneopterin triphosphate from GTP: step 1/1.</text>
</comment>
<comment type="similarity">
    <text evidence="2">Belongs to the GTP cyclohydrolase IV family.</text>
</comment>
<dbReference type="Proteomes" id="UP000661077">
    <property type="component" value="Unassembled WGS sequence"/>
</dbReference>
<evidence type="ECO:0000256" key="2">
    <source>
        <dbReference type="HAMAP-Rule" id="MF_01527"/>
    </source>
</evidence>
<organism evidence="3 4">
    <name type="scientific">Steroidobacter gossypii</name>
    <dbReference type="NCBI Taxonomy" id="2805490"/>
    <lineage>
        <taxon>Bacteria</taxon>
        <taxon>Pseudomonadati</taxon>
        <taxon>Pseudomonadota</taxon>
        <taxon>Gammaproteobacteria</taxon>
        <taxon>Steroidobacterales</taxon>
        <taxon>Steroidobacteraceae</taxon>
        <taxon>Steroidobacter</taxon>
    </lineage>
</organism>
<dbReference type="EMBL" id="JAEVLS010000004">
    <property type="protein sequence ID" value="MBM0107029.1"/>
    <property type="molecule type" value="Genomic_DNA"/>
</dbReference>
<proteinExistence type="inferred from homology"/>
<dbReference type="EC" id="3.5.4.16" evidence="2"/>
<comment type="catalytic activity">
    <reaction evidence="2">
        <text>GTP + H2O = 7,8-dihydroneopterin 3'-triphosphate + formate + H(+)</text>
        <dbReference type="Rhea" id="RHEA:17473"/>
        <dbReference type="ChEBI" id="CHEBI:15377"/>
        <dbReference type="ChEBI" id="CHEBI:15378"/>
        <dbReference type="ChEBI" id="CHEBI:15740"/>
        <dbReference type="ChEBI" id="CHEBI:37565"/>
        <dbReference type="ChEBI" id="CHEBI:58462"/>
        <dbReference type="EC" id="3.5.4.16"/>
    </reaction>
</comment>
<dbReference type="PANTHER" id="PTHR36445:SF1">
    <property type="entry name" value="GTP CYCLOHYDROLASE MPTA"/>
    <property type="match status" value="1"/>
</dbReference>
<dbReference type="Gene3D" id="3.10.270.10">
    <property type="entry name" value="Urate Oxidase"/>
    <property type="match status" value="1"/>
</dbReference>
<name>A0ABS1X1D1_9GAMM</name>
<feature type="site" description="May be catalytically important" evidence="2">
    <location>
        <position position="160"/>
    </location>
</feature>
<comment type="caution">
    <text evidence="3">The sequence shown here is derived from an EMBL/GenBank/DDBJ whole genome shotgun (WGS) entry which is preliminary data.</text>
</comment>